<keyword evidence="2" id="KW-1185">Reference proteome</keyword>
<feature type="region of interest" description="Disordered" evidence="1">
    <location>
        <begin position="16"/>
        <end position="37"/>
    </location>
</feature>
<protein>
    <submittedName>
        <fullName evidence="3">Uncharacterized protein</fullName>
    </submittedName>
</protein>
<evidence type="ECO:0000313" key="3">
    <source>
        <dbReference type="WBParaSite" id="PDA_v2.g31199.t1"/>
    </source>
</evidence>
<proteinExistence type="predicted"/>
<dbReference type="Proteomes" id="UP000887578">
    <property type="component" value="Unplaced"/>
</dbReference>
<reference evidence="3" key="1">
    <citation type="submission" date="2022-11" db="UniProtKB">
        <authorList>
            <consortium name="WormBaseParasite"/>
        </authorList>
    </citation>
    <scope>IDENTIFICATION</scope>
</reference>
<name>A0A914QHX0_9BILA</name>
<evidence type="ECO:0000256" key="1">
    <source>
        <dbReference type="SAM" id="MobiDB-lite"/>
    </source>
</evidence>
<feature type="region of interest" description="Disordered" evidence="1">
    <location>
        <begin position="73"/>
        <end position="92"/>
    </location>
</feature>
<accession>A0A914QHX0</accession>
<organism evidence="2 3">
    <name type="scientific">Panagrolaimus davidi</name>
    <dbReference type="NCBI Taxonomy" id="227884"/>
    <lineage>
        <taxon>Eukaryota</taxon>
        <taxon>Metazoa</taxon>
        <taxon>Ecdysozoa</taxon>
        <taxon>Nematoda</taxon>
        <taxon>Chromadorea</taxon>
        <taxon>Rhabditida</taxon>
        <taxon>Tylenchina</taxon>
        <taxon>Panagrolaimomorpha</taxon>
        <taxon>Panagrolaimoidea</taxon>
        <taxon>Panagrolaimidae</taxon>
        <taxon>Panagrolaimus</taxon>
    </lineage>
</organism>
<dbReference type="WBParaSite" id="PDA_v2.g31199.t1">
    <property type="protein sequence ID" value="PDA_v2.g31199.t1"/>
    <property type="gene ID" value="PDA_v2.g31199"/>
</dbReference>
<sequence length="151" mass="16289">MIQTSGRLFRDVMEMFVPSQSGEGRRPSRETSDSSSFISSLLPPFGINRQVPVDGSTASGLTSSSASLVPSVTNLFKPNSNRQEDIEPNHPLMPIGSTNNMRPTNNAGQQWSSIAKDVMGLFVASPATTTTTLPPPILGLDMLNPRFIQQV</sequence>
<feature type="compositionally biased region" description="Basic and acidic residues" evidence="1">
    <location>
        <begin position="23"/>
        <end position="32"/>
    </location>
</feature>
<evidence type="ECO:0000313" key="2">
    <source>
        <dbReference type="Proteomes" id="UP000887578"/>
    </source>
</evidence>
<dbReference type="AlphaFoldDB" id="A0A914QHX0"/>